<proteinExistence type="inferred from homology"/>
<evidence type="ECO:0000256" key="5">
    <source>
        <dbReference type="ARBA" id="ARBA00022679"/>
    </source>
</evidence>
<reference evidence="13" key="1">
    <citation type="submission" date="2024-06" db="EMBL/GenBank/DDBJ databases">
        <title>Diversity, functionality, and evolutionary history of bacterial symbionts in false click beetles (Coleoptera, Throscidae).</title>
        <authorList>
            <person name="Wierz J.C."/>
            <person name="Malm H."/>
            <person name="Kaltenpoth M."/>
            <person name="Engl T."/>
        </authorList>
    </citation>
    <scope>NUCLEOTIDE SEQUENCE</scope>
    <source>
        <strain evidence="13">Tcar</strain>
    </source>
</reference>
<comment type="similarity">
    <text evidence="2">Belongs to the beta sliding clamp family.</text>
</comment>
<dbReference type="GO" id="GO:0008408">
    <property type="term" value="F:3'-5' exonuclease activity"/>
    <property type="evidence" value="ECO:0007669"/>
    <property type="project" value="InterPro"/>
</dbReference>
<keyword evidence="7" id="KW-0235">DNA replication</keyword>
<evidence type="ECO:0000256" key="9">
    <source>
        <dbReference type="ARBA" id="ARBA00023125"/>
    </source>
</evidence>
<keyword evidence="5" id="KW-0808">Transferase</keyword>
<evidence type="ECO:0000313" key="13">
    <source>
        <dbReference type="EMBL" id="XBT18753.1"/>
    </source>
</evidence>
<dbReference type="PANTHER" id="PTHR30478">
    <property type="entry name" value="DNA POLYMERASE III SUBUNIT BETA"/>
    <property type="match status" value="1"/>
</dbReference>
<dbReference type="GO" id="GO:0005737">
    <property type="term" value="C:cytoplasm"/>
    <property type="evidence" value="ECO:0007669"/>
    <property type="project" value="UniProtKB-SubCell"/>
</dbReference>
<accession>A0AAU7QS46</accession>
<organism evidence="13">
    <name type="scientific">Candidatus Shikimatogenerans sp. Tcar</name>
    <dbReference type="NCBI Taxonomy" id="3158565"/>
    <lineage>
        <taxon>Bacteria</taxon>
        <taxon>Pseudomonadati</taxon>
        <taxon>Bacteroidota</taxon>
        <taxon>Flavobacteriia</taxon>
        <taxon>Flavobacteriales</taxon>
        <taxon>Candidatus Shikimatogenerans</taxon>
    </lineage>
</organism>
<dbReference type="SUPFAM" id="SSF55979">
    <property type="entry name" value="DNA clamp"/>
    <property type="match status" value="3"/>
</dbReference>
<dbReference type="InterPro" id="IPR022634">
    <property type="entry name" value="DNA_polIII_beta_N"/>
</dbReference>
<dbReference type="Pfam" id="PF00712">
    <property type="entry name" value="DNA_pol3_beta"/>
    <property type="match status" value="1"/>
</dbReference>
<feature type="domain" description="DNA polymerase III beta sliding clamp N-terminal" evidence="12">
    <location>
        <begin position="27"/>
        <end position="116"/>
    </location>
</feature>
<evidence type="ECO:0000256" key="8">
    <source>
        <dbReference type="ARBA" id="ARBA00022932"/>
    </source>
</evidence>
<comment type="subcellular location">
    <subcellularLocation>
        <location evidence="1">Cytoplasm</location>
    </subcellularLocation>
</comment>
<dbReference type="Gene3D" id="3.10.150.10">
    <property type="entry name" value="DNA Polymerase III, subunit A, domain 2"/>
    <property type="match status" value="1"/>
</dbReference>
<dbReference type="GO" id="GO:0009360">
    <property type="term" value="C:DNA polymerase III complex"/>
    <property type="evidence" value="ECO:0007669"/>
    <property type="project" value="InterPro"/>
</dbReference>
<sequence>MKIYINLYKKLYKLLLPLLLINNHNINNDILDNIIIIFKKNKLLIKYTNLNIFLIIKISIKCKYEKKILISYKKIINILKYIKNDIILHIKKKFIKIITKQGIYYISTLKYKYYPKFIEFKKKKEIFINKKEILSILDYISFIKYNKDDYMNGLFIKIKKNFIKFYSTNNLILAYIKIKNQNFFFKKKYMFYIKKNFFLILKNYINKYDQNKYLKITFNKKYINFIYNPINLLINYKKIKNINFKKLLKFSKKNILLINKNIFLYSIRRILSNISNNYNINLYLKYNNITITNNSKNNFSKEKIIGFYDGKKKSILINSKNLINIINIIKKDNIKLYINNNFIFIKNALISNNIKLLLLLTTLKK</sequence>
<evidence type="ECO:0000256" key="7">
    <source>
        <dbReference type="ARBA" id="ARBA00022705"/>
    </source>
</evidence>
<dbReference type="EMBL" id="CP157896">
    <property type="protein sequence ID" value="XBT18753.1"/>
    <property type="molecule type" value="Genomic_DNA"/>
</dbReference>
<dbReference type="AlphaFoldDB" id="A0AAU7QS46"/>
<evidence type="ECO:0000256" key="1">
    <source>
        <dbReference type="ARBA" id="ARBA00004496"/>
    </source>
</evidence>
<keyword evidence="4" id="KW-0963">Cytoplasm</keyword>
<keyword evidence="8" id="KW-0239">DNA-directed DNA polymerase</keyword>
<keyword evidence="9" id="KW-0238">DNA-binding</keyword>
<dbReference type="Gene3D" id="3.70.10.10">
    <property type="match status" value="1"/>
</dbReference>
<dbReference type="GO" id="GO:0003887">
    <property type="term" value="F:DNA-directed DNA polymerase activity"/>
    <property type="evidence" value="ECO:0007669"/>
    <property type="project" value="UniProtKB-KW"/>
</dbReference>
<name>A0AAU7QS46_9FLAO</name>
<evidence type="ECO:0000256" key="4">
    <source>
        <dbReference type="ARBA" id="ARBA00022490"/>
    </source>
</evidence>
<evidence type="ECO:0000256" key="6">
    <source>
        <dbReference type="ARBA" id="ARBA00022695"/>
    </source>
</evidence>
<evidence type="ECO:0000259" key="12">
    <source>
        <dbReference type="Pfam" id="PF00712"/>
    </source>
</evidence>
<dbReference type="SMART" id="SM00480">
    <property type="entry name" value="POL3Bc"/>
    <property type="match status" value="1"/>
</dbReference>
<dbReference type="InterPro" id="IPR046938">
    <property type="entry name" value="DNA_clamp_sf"/>
</dbReference>
<dbReference type="GO" id="GO:0006271">
    <property type="term" value="P:DNA strand elongation involved in DNA replication"/>
    <property type="evidence" value="ECO:0007669"/>
    <property type="project" value="TreeGrafter"/>
</dbReference>
<dbReference type="GO" id="GO:0003677">
    <property type="term" value="F:DNA binding"/>
    <property type="evidence" value="ECO:0007669"/>
    <property type="project" value="UniProtKB-KW"/>
</dbReference>
<evidence type="ECO:0000256" key="3">
    <source>
        <dbReference type="ARBA" id="ARBA00021035"/>
    </source>
</evidence>
<evidence type="ECO:0000256" key="2">
    <source>
        <dbReference type="ARBA" id="ARBA00010752"/>
    </source>
</evidence>
<evidence type="ECO:0000256" key="11">
    <source>
        <dbReference type="ARBA" id="ARBA00033276"/>
    </source>
</evidence>
<dbReference type="InterPro" id="IPR001001">
    <property type="entry name" value="DNA_polIII_beta"/>
</dbReference>
<gene>
    <name evidence="13" type="ORF">ABNO60_00365</name>
</gene>
<dbReference type="PANTHER" id="PTHR30478:SF0">
    <property type="entry name" value="BETA SLIDING CLAMP"/>
    <property type="match status" value="1"/>
</dbReference>
<keyword evidence="6" id="KW-0548">Nucleotidyltransferase</keyword>
<evidence type="ECO:0000256" key="10">
    <source>
        <dbReference type="ARBA" id="ARBA00030988"/>
    </source>
</evidence>
<protein>
    <recommendedName>
        <fullName evidence="3">Beta sliding clamp</fullName>
    </recommendedName>
    <alternativeName>
        <fullName evidence="11">Beta-clamp processivity factor</fullName>
    </alternativeName>
    <alternativeName>
        <fullName evidence="10">DNA polymerase III beta sliding clamp subunit</fullName>
    </alternativeName>
</protein>